<accession>A0A5X8YRM3</accession>
<name>A0A5X8YRM3_SALET</name>
<proteinExistence type="predicted"/>
<dbReference type="AlphaFoldDB" id="A0A5X8YRM3"/>
<organism evidence="2">
    <name type="scientific">Salmonella enterica subsp. enterica serovar Kisarawe</name>
    <dbReference type="NCBI Taxonomy" id="2517242"/>
    <lineage>
        <taxon>Bacteria</taxon>
        <taxon>Pseudomonadati</taxon>
        <taxon>Pseudomonadota</taxon>
        <taxon>Gammaproteobacteria</taxon>
        <taxon>Enterobacterales</taxon>
        <taxon>Enterobacteriaceae</taxon>
        <taxon>Salmonella</taxon>
    </lineage>
</organism>
<dbReference type="EMBL" id="AAHWUP010000036">
    <property type="protein sequence ID" value="ECB1988393.1"/>
    <property type="molecule type" value="Genomic_DNA"/>
</dbReference>
<dbReference type="Pfam" id="PF00534">
    <property type="entry name" value="Glycos_transf_1"/>
    <property type="match status" value="1"/>
</dbReference>
<keyword evidence="2" id="KW-0808">Transferase</keyword>
<gene>
    <name evidence="2" type="ORF">EVG56_18570</name>
</gene>
<dbReference type="CDD" id="cd03801">
    <property type="entry name" value="GT4_PimA-like"/>
    <property type="match status" value="1"/>
</dbReference>
<evidence type="ECO:0000313" key="2">
    <source>
        <dbReference type="EMBL" id="ECB1988393.1"/>
    </source>
</evidence>
<dbReference type="PANTHER" id="PTHR12526">
    <property type="entry name" value="GLYCOSYLTRANSFERASE"/>
    <property type="match status" value="1"/>
</dbReference>
<comment type="caution">
    <text evidence="2">The sequence shown here is derived from an EMBL/GenBank/DDBJ whole genome shotgun (WGS) entry which is preliminary data.</text>
</comment>
<dbReference type="GO" id="GO:0008917">
    <property type="term" value="F:lipopolysaccharide N-acetylglucosaminyltransferase activity"/>
    <property type="evidence" value="ECO:0007669"/>
    <property type="project" value="UniProtKB-EC"/>
</dbReference>
<dbReference type="NCBIfam" id="NF012028">
    <property type="entry name" value="PRK15484.1"/>
    <property type="match status" value="1"/>
</dbReference>
<dbReference type="Gene3D" id="3.40.50.2000">
    <property type="entry name" value="Glycogen Phosphorylase B"/>
    <property type="match status" value="2"/>
</dbReference>
<keyword evidence="2" id="KW-0328">Glycosyltransferase</keyword>
<dbReference type="SUPFAM" id="SSF53756">
    <property type="entry name" value="UDP-Glycosyltransferase/glycogen phosphorylase"/>
    <property type="match status" value="1"/>
</dbReference>
<dbReference type="EC" id="2.4.1.56" evidence="2"/>
<dbReference type="PANTHER" id="PTHR12526:SF637">
    <property type="entry name" value="GLYCOSYLTRANSFERASE EPSF-RELATED"/>
    <property type="match status" value="1"/>
</dbReference>
<reference evidence="2" key="1">
    <citation type="submission" date="2019-01" db="EMBL/GenBank/DDBJ databases">
        <authorList>
            <person name="Ashton P.M."/>
            <person name="Dallman T."/>
            <person name="Nair S."/>
            <person name="De Pinna E."/>
            <person name="Peters T."/>
            <person name="Grant K."/>
        </authorList>
    </citation>
    <scope>NUCLEOTIDE SEQUENCE</scope>
    <source>
        <strain evidence="2">508285</strain>
    </source>
</reference>
<sequence>MIDKLILTVTPIFSIPPRGAAAVETWMYQVAKRTAIPNRIVCIKEEGYTDFSPVSERCSIHRIGFSRVYKRIFQKWTRLDPRPYSQRILNIANDFNITDDSVIVVHNSMKLYRQIRQRAPHVKMVMHMHNAFEPEGLEQNVKMIVPSMFLKRHYQAYLPDADIAIVPNGIDLDAYQKNAAPLQKSALNISSEKKTIFFAGRISPDKGVAMLLQAFERLIETRNDIELVIVGDYMNKNKGDKGAYQQEVRKLAEKLNPHCHLLGSVTPEQIYNYYSLADLVVIPSQFQEPFCMVAIEAMGAGKPVLVSTRGGMTEFVKEGDTGFHLQEPMTPQTIAMDINKALASPDLDAVALRGQRCVEEKFPWEKVTQQFEEVINNWFV</sequence>
<protein>
    <submittedName>
        <fullName evidence="2">Lipopolysaccharide N-acetylglucosaminyltransferase</fullName>
        <ecNumber evidence="2">2.4.1.56</ecNumber>
    </submittedName>
</protein>
<evidence type="ECO:0000259" key="1">
    <source>
        <dbReference type="Pfam" id="PF00534"/>
    </source>
</evidence>
<feature type="domain" description="Glycosyl transferase family 1" evidence="1">
    <location>
        <begin position="184"/>
        <end position="348"/>
    </location>
</feature>
<dbReference type="InterPro" id="IPR001296">
    <property type="entry name" value="Glyco_trans_1"/>
</dbReference>